<comment type="subunit">
    <text evidence="4">Complex I is composed of 45 different subunits.</text>
</comment>
<proteinExistence type="inferred from homology"/>
<evidence type="ECO:0000256" key="9">
    <source>
        <dbReference type="ARBA" id="ARBA00022982"/>
    </source>
</evidence>
<evidence type="ECO:0000256" key="12">
    <source>
        <dbReference type="ARBA" id="ARBA00023136"/>
    </source>
</evidence>
<dbReference type="Proteomes" id="UP001162164">
    <property type="component" value="Unassembled WGS sequence"/>
</dbReference>
<comment type="caution">
    <text evidence="15">The sequence shown here is derived from an EMBL/GenBank/DDBJ whole genome shotgun (WGS) entry which is preliminary data.</text>
</comment>
<dbReference type="PANTHER" id="PTHR12485:SF1">
    <property type="entry name" value="NADH DEHYDROGENASE [UBIQUINONE] 1 ALPHA SUBCOMPLEX SUBUNIT 7"/>
    <property type="match status" value="1"/>
</dbReference>
<comment type="subcellular location">
    <subcellularLocation>
        <location evidence="2">Mitochondrion inner membrane</location>
        <topology evidence="2">Peripheral membrane protein</topology>
        <orientation evidence="2">Matrix side</orientation>
    </subcellularLocation>
</comment>
<keyword evidence="11" id="KW-0496">Mitochondrion</keyword>
<evidence type="ECO:0000256" key="4">
    <source>
        <dbReference type="ARBA" id="ARBA00011533"/>
    </source>
</evidence>
<keyword evidence="12" id="KW-0472">Membrane</keyword>
<evidence type="ECO:0000256" key="2">
    <source>
        <dbReference type="ARBA" id="ARBA00004443"/>
    </source>
</evidence>
<name>A0ABQ9IU44_9CUCU</name>
<keyword evidence="8" id="KW-0999">Mitochondrion inner membrane</keyword>
<evidence type="ECO:0000256" key="11">
    <source>
        <dbReference type="ARBA" id="ARBA00023128"/>
    </source>
</evidence>
<evidence type="ECO:0000313" key="15">
    <source>
        <dbReference type="EMBL" id="KAJ8965849.1"/>
    </source>
</evidence>
<evidence type="ECO:0000256" key="10">
    <source>
        <dbReference type="ARBA" id="ARBA00022990"/>
    </source>
</evidence>
<keyword evidence="16" id="KW-1185">Reference proteome</keyword>
<reference evidence="15" key="1">
    <citation type="journal article" date="2023" name="Insect Mol. Biol.">
        <title>Genome sequencing provides insights into the evolution of gene families encoding plant cell wall-degrading enzymes in longhorned beetles.</title>
        <authorList>
            <person name="Shin N.R."/>
            <person name="Okamura Y."/>
            <person name="Kirsch R."/>
            <person name="Pauchet Y."/>
        </authorList>
    </citation>
    <scope>NUCLEOTIDE SEQUENCE</scope>
    <source>
        <strain evidence="15">MMC_N1</strain>
    </source>
</reference>
<organism evidence="15 16">
    <name type="scientific">Molorchus minor</name>
    <dbReference type="NCBI Taxonomy" id="1323400"/>
    <lineage>
        <taxon>Eukaryota</taxon>
        <taxon>Metazoa</taxon>
        <taxon>Ecdysozoa</taxon>
        <taxon>Arthropoda</taxon>
        <taxon>Hexapoda</taxon>
        <taxon>Insecta</taxon>
        <taxon>Pterygota</taxon>
        <taxon>Neoptera</taxon>
        <taxon>Endopterygota</taxon>
        <taxon>Coleoptera</taxon>
        <taxon>Polyphaga</taxon>
        <taxon>Cucujiformia</taxon>
        <taxon>Chrysomeloidea</taxon>
        <taxon>Cerambycidae</taxon>
        <taxon>Lamiinae</taxon>
        <taxon>Monochamini</taxon>
        <taxon>Molorchus</taxon>
    </lineage>
</organism>
<comment type="function">
    <text evidence="1">Accessory subunit of the mitochondrial membrane respiratory chain NADH dehydrogenase (Complex I), that is believed not to be involved in catalysis. Complex I functions in the transfer of electrons from NADH to the respiratory chain. The immediate electron acceptor for the enzyme is believed to be ubiquinone.</text>
</comment>
<sequence>MPPKPAKIRMHDVNPFLQTVREFLLGRKHTLAVRFQDLVSTRSPPPPVLPDGPCHKLSANYYFKRDARREVSPPEVIAPAPKQIEGDVVQSVKRITPGPIYHWD</sequence>
<dbReference type="InterPro" id="IPR009947">
    <property type="entry name" value="NDUA7"/>
</dbReference>
<keyword evidence="10" id="KW-0007">Acetylation</keyword>
<evidence type="ECO:0000256" key="3">
    <source>
        <dbReference type="ARBA" id="ARBA00005482"/>
    </source>
</evidence>
<evidence type="ECO:0000256" key="7">
    <source>
        <dbReference type="ARBA" id="ARBA00022660"/>
    </source>
</evidence>
<accession>A0ABQ9IU44</accession>
<dbReference type="EMBL" id="JAPWTJ010002514">
    <property type="protein sequence ID" value="KAJ8965849.1"/>
    <property type="molecule type" value="Genomic_DNA"/>
</dbReference>
<comment type="similarity">
    <text evidence="3">Belongs to the complex I NDUFA7 subunit family.</text>
</comment>
<dbReference type="PANTHER" id="PTHR12485">
    <property type="entry name" value="NADH-UBIQUINONE OXIDOREDUCTASE SUBUNIT B"/>
    <property type="match status" value="1"/>
</dbReference>
<evidence type="ECO:0000313" key="16">
    <source>
        <dbReference type="Proteomes" id="UP001162164"/>
    </source>
</evidence>
<evidence type="ECO:0000256" key="14">
    <source>
        <dbReference type="ARBA" id="ARBA00033401"/>
    </source>
</evidence>
<keyword evidence="7" id="KW-0679">Respiratory chain</keyword>
<protein>
    <recommendedName>
        <fullName evidence="5">NADH dehydrogenase [ubiquinone] 1 alpha subcomplex subunit 7</fullName>
    </recommendedName>
    <alternativeName>
        <fullName evidence="14">Complex I-B14.5a</fullName>
    </alternativeName>
    <alternativeName>
        <fullName evidence="13">NADH-ubiquinone oxidoreductase subunit B14.5a</fullName>
    </alternativeName>
</protein>
<evidence type="ECO:0000256" key="8">
    <source>
        <dbReference type="ARBA" id="ARBA00022792"/>
    </source>
</evidence>
<keyword evidence="9" id="KW-0249">Electron transport</keyword>
<evidence type="ECO:0000256" key="13">
    <source>
        <dbReference type="ARBA" id="ARBA00030360"/>
    </source>
</evidence>
<gene>
    <name evidence="15" type="ORF">NQ317_000476</name>
</gene>
<keyword evidence="6" id="KW-0813">Transport</keyword>
<evidence type="ECO:0000256" key="5">
    <source>
        <dbReference type="ARBA" id="ARBA00016383"/>
    </source>
</evidence>
<evidence type="ECO:0000256" key="1">
    <source>
        <dbReference type="ARBA" id="ARBA00003195"/>
    </source>
</evidence>
<evidence type="ECO:0000256" key="6">
    <source>
        <dbReference type="ARBA" id="ARBA00022448"/>
    </source>
</evidence>
<dbReference type="Pfam" id="PF07347">
    <property type="entry name" value="CI-B14_5a"/>
    <property type="match status" value="1"/>
</dbReference>